<accession>A0A1Y2F0P1</accession>
<feature type="region of interest" description="Disordered" evidence="10">
    <location>
        <begin position="1"/>
        <end position="34"/>
    </location>
</feature>
<comment type="similarity">
    <text evidence="2 9">Belongs to the Mediator complex subunit 14 family.</text>
</comment>
<keyword evidence="6 9" id="KW-0804">Transcription</keyword>
<dbReference type="PANTHER" id="PTHR12809">
    <property type="entry name" value="MEDIATOR COMPLEX SUBUNIT"/>
    <property type="match status" value="1"/>
</dbReference>
<dbReference type="GeneID" id="63782734"/>
<gene>
    <name evidence="12" type="ORF">BCR37DRAFT_155648</name>
</gene>
<evidence type="ECO:0000259" key="11">
    <source>
        <dbReference type="Pfam" id="PF08638"/>
    </source>
</evidence>
<evidence type="ECO:0000256" key="9">
    <source>
        <dbReference type="RuleBase" id="RU365082"/>
    </source>
</evidence>
<evidence type="ECO:0000256" key="4">
    <source>
        <dbReference type="ARBA" id="ARBA00023015"/>
    </source>
</evidence>
<evidence type="ECO:0000256" key="2">
    <source>
        <dbReference type="ARBA" id="ARBA00007813"/>
    </source>
</evidence>
<feature type="domain" description="Mediator complex subunit MED14 N-terminal" evidence="11">
    <location>
        <begin position="46"/>
        <end position="237"/>
    </location>
</feature>
<keyword evidence="13" id="KW-1185">Reference proteome</keyword>
<dbReference type="OrthoDB" id="205099at2759"/>
<proteinExistence type="inferred from homology"/>
<evidence type="ECO:0000256" key="1">
    <source>
        <dbReference type="ARBA" id="ARBA00004123"/>
    </source>
</evidence>
<reference evidence="12 13" key="1">
    <citation type="submission" date="2016-07" db="EMBL/GenBank/DDBJ databases">
        <title>Pervasive Adenine N6-methylation of Active Genes in Fungi.</title>
        <authorList>
            <consortium name="DOE Joint Genome Institute"/>
            <person name="Mondo S.J."/>
            <person name="Dannebaum R.O."/>
            <person name="Kuo R.C."/>
            <person name="Labutti K."/>
            <person name="Haridas S."/>
            <person name="Kuo A."/>
            <person name="Salamov A."/>
            <person name="Ahrendt S.R."/>
            <person name="Lipzen A."/>
            <person name="Sullivan W."/>
            <person name="Andreopoulos W.B."/>
            <person name="Clum A."/>
            <person name="Lindquist E."/>
            <person name="Daum C."/>
            <person name="Ramamoorthy G.K."/>
            <person name="Gryganskyi A."/>
            <person name="Culley D."/>
            <person name="Magnuson J.K."/>
            <person name="James T.Y."/>
            <person name="O'Malley M.A."/>
            <person name="Stajich J.E."/>
            <person name="Spatafora J.W."/>
            <person name="Visel A."/>
            <person name="Grigoriev I.V."/>
        </authorList>
    </citation>
    <scope>NUCLEOTIDE SEQUENCE [LARGE SCALE GENOMIC DNA]</scope>
    <source>
        <strain evidence="12 13">12-1054</strain>
    </source>
</reference>
<dbReference type="InterPro" id="IPR055122">
    <property type="entry name" value="Med14_N"/>
</dbReference>
<dbReference type="GO" id="GO:0003712">
    <property type="term" value="F:transcription coregulator activity"/>
    <property type="evidence" value="ECO:0007669"/>
    <property type="project" value="UniProtKB-UniRule"/>
</dbReference>
<dbReference type="GO" id="GO:0006357">
    <property type="term" value="P:regulation of transcription by RNA polymerase II"/>
    <property type="evidence" value="ECO:0007669"/>
    <property type="project" value="InterPro"/>
</dbReference>
<sequence>MSEDKMDVSPLANHHPDAASSTTEAPTHKIAKLPDPPAIPHINERFIPLSHVVSALVRTAMLELRQLRDVTADLSDQKRKRRIIDYCSAFKTEFVKVLVLVDWAKNADDVHRAIDVKAWLQGQRNCFDNLYGSLRWDVLRSMEHAKLRNPDLLGAVDVLKTGSFPRLRQSELARQYRVLPPIKPRQVLRTMQAMNALISLRLQLYETLPWPMRHFTISSGRARFHIPDAFTADLSFASEDVELPALTWFLIDFSFASETPDTVKLEIEAMSNALMSQAQAEGRPQLVSLYNRLHSLLVLYKLERLFNQFSALDPRQRKLVDVKYASAERKMVVGYWLDQRASEGHARNSFTVSIAAVSVPAKARLLKSQRHSLDYNTDALVAYRRDDSGEDRPLLFTLDGLDASSLLESVLAMHQTQNLTALKDALRLRCTLNDAELVVRLSDTNQLCISVDASNGQFVVYRLGEPGPIRIQNTQIATLRRQINGSSNVGEQAAFVRQYQLAVARHELEQAATLACWTLFRFTQVAFERDDFQRAFSGAQAKDCLFLTRAQEGWQETSVERSAWFVVATFARVGPDVSVQLYLAECQVDEERGWYIQWTEALEPVKAEVSFDWQRIWRFSTARILLLQLSRALTERGCQYRFVAGKSPWRTIRVPALRVAAKDMPPGRRIWSGDATWTLTRVGEECELSLQAQKLLATQLDLGALESNGQLNITRRVTVRDGIAAAVSEVLDVWRQVEDRICRIESISRLSGRLDIQASSLASLVLSYGSYQLNIGEDTLALSTAMPGLLNPHERVLPLLQALYTRYASILVLGETLLATLPALEAFTLLEQQTFLSPSCYIVTRSLSLYRIYYPTRQAGLEIQLRPQPSESLMSTSGTSLEGAAEWLLLDLASLGVEASVRFCSVAHKVGFKAMTLASHATNVFGLQIPADAQGDASLSSTLMRIHDGIMQIPERNAAVFGIPQESPRKKGPAARRVSKASTTASKKPGVTNGREVIEL</sequence>
<comment type="subunit">
    <text evidence="9">Component of the Mediator complex.</text>
</comment>
<dbReference type="Pfam" id="PF08638">
    <property type="entry name" value="Med14"/>
    <property type="match status" value="1"/>
</dbReference>
<comment type="subcellular location">
    <subcellularLocation>
        <location evidence="1 9">Nucleus</location>
    </subcellularLocation>
</comment>
<comment type="function">
    <text evidence="9">Component of the Mediator complex, a coactivator involved in the regulated transcription of nearly all RNA polymerase II-dependent genes. Mediator functions as a bridge to convey information from gene-specific regulatory proteins to the basal RNA polymerase II transcription machinery. Mediator is recruited to promoters by direct interactions with regulatory proteins and serves as a scaffold for the assembly of a functional preinitiation complex with RNA polymerase II and the general transcription factors.</text>
</comment>
<dbReference type="GO" id="GO:0016592">
    <property type="term" value="C:mediator complex"/>
    <property type="evidence" value="ECO:0007669"/>
    <property type="project" value="UniProtKB-UniRule"/>
</dbReference>
<dbReference type="RefSeq" id="XP_040723040.1">
    <property type="nucleotide sequence ID" value="XM_040866135.1"/>
</dbReference>
<evidence type="ECO:0000256" key="3">
    <source>
        <dbReference type="ARBA" id="ARBA00019619"/>
    </source>
</evidence>
<dbReference type="InterPro" id="IPR013947">
    <property type="entry name" value="Mediator_Med14"/>
</dbReference>
<dbReference type="AlphaFoldDB" id="A0A1Y2F0P1"/>
<keyword evidence="5 9" id="KW-0010">Activator</keyword>
<dbReference type="STRING" id="56484.A0A1Y2F0P1"/>
<evidence type="ECO:0000256" key="6">
    <source>
        <dbReference type="ARBA" id="ARBA00023163"/>
    </source>
</evidence>
<evidence type="ECO:0000256" key="10">
    <source>
        <dbReference type="SAM" id="MobiDB-lite"/>
    </source>
</evidence>
<feature type="compositionally biased region" description="Basic residues" evidence="10">
    <location>
        <begin position="970"/>
        <end position="979"/>
    </location>
</feature>
<dbReference type="OMA" id="ICRIESI"/>
<evidence type="ECO:0000256" key="8">
    <source>
        <dbReference type="ARBA" id="ARBA00032007"/>
    </source>
</evidence>
<dbReference type="Proteomes" id="UP000193685">
    <property type="component" value="Unassembled WGS sequence"/>
</dbReference>
<feature type="region of interest" description="Disordered" evidence="10">
    <location>
        <begin position="964"/>
        <end position="1000"/>
    </location>
</feature>
<organism evidence="12 13">
    <name type="scientific">Protomyces lactucae-debilis</name>
    <dbReference type="NCBI Taxonomy" id="2754530"/>
    <lineage>
        <taxon>Eukaryota</taxon>
        <taxon>Fungi</taxon>
        <taxon>Dikarya</taxon>
        <taxon>Ascomycota</taxon>
        <taxon>Taphrinomycotina</taxon>
        <taxon>Taphrinomycetes</taxon>
        <taxon>Taphrinales</taxon>
        <taxon>Protomycetaceae</taxon>
        <taxon>Protomyces</taxon>
    </lineage>
</organism>
<evidence type="ECO:0000256" key="7">
    <source>
        <dbReference type="ARBA" id="ARBA00023242"/>
    </source>
</evidence>
<dbReference type="PANTHER" id="PTHR12809:SF2">
    <property type="entry name" value="MEDIATOR OF RNA POLYMERASE II TRANSCRIPTION SUBUNIT 14"/>
    <property type="match status" value="1"/>
</dbReference>
<name>A0A1Y2F0P1_PROLT</name>
<dbReference type="GO" id="GO:0070847">
    <property type="term" value="C:core mediator complex"/>
    <property type="evidence" value="ECO:0007669"/>
    <property type="project" value="TreeGrafter"/>
</dbReference>
<keyword evidence="4 9" id="KW-0805">Transcription regulation</keyword>
<evidence type="ECO:0000256" key="5">
    <source>
        <dbReference type="ARBA" id="ARBA00023159"/>
    </source>
</evidence>
<keyword evidence="7 9" id="KW-0539">Nucleus</keyword>
<protein>
    <recommendedName>
        <fullName evidence="3 9">Mediator of RNA polymerase II transcription subunit 14</fullName>
    </recommendedName>
    <alternativeName>
        <fullName evidence="8 9">Mediator complex subunit 14</fullName>
    </alternativeName>
</protein>
<evidence type="ECO:0000313" key="13">
    <source>
        <dbReference type="Proteomes" id="UP000193685"/>
    </source>
</evidence>
<evidence type="ECO:0000313" key="12">
    <source>
        <dbReference type="EMBL" id="ORY77419.1"/>
    </source>
</evidence>
<comment type="caution">
    <text evidence="12">The sequence shown here is derived from an EMBL/GenBank/DDBJ whole genome shotgun (WGS) entry which is preliminary data.</text>
</comment>
<dbReference type="EMBL" id="MCFI01000020">
    <property type="protein sequence ID" value="ORY77419.1"/>
    <property type="molecule type" value="Genomic_DNA"/>
</dbReference>